<proteinExistence type="predicted"/>
<comment type="caution">
    <text evidence="1">The sequence shown here is derived from an EMBL/GenBank/DDBJ whole genome shotgun (WGS) entry which is preliminary data.</text>
</comment>
<dbReference type="AlphaFoldDB" id="A0A413S6B7"/>
<dbReference type="Proteomes" id="UP000284598">
    <property type="component" value="Unassembled WGS sequence"/>
</dbReference>
<gene>
    <name evidence="1" type="ORF">DW929_00720</name>
</gene>
<protein>
    <submittedName>
        <fullName evidence="1">Uncharacterized protein</fullName>
    </submittedName>
</protein>
<reference evidence="1 2" key="1">
    <citation type="submission" date="2018-08" db="EMBL/GenBank/DDBJ databases">
        <title>A genome reference for cultivated species of the human gut microbiota.</title>
        <authorList>
            <person name="Zou Y."/>
            <person name="Xue W."/>
            <person name="Luo G."/>
        </authorList>
    </citation>
    <scope>NUCLEOTIDE SEQUENCE [LARGE SCALE GENOMIC DNA]</scope>
    <source>
        <strain evidence="1 2">AM43-2</strain>
    </source>
</reference>
<name>A0A413S6B7_9FIRM</name>
<evidence type="ECO:0000313" key="1">
    <source>
        <dbReference type="EMBL" id="RHA57389.1"/>
    </source>
</evidence>
<accession>A0A413S6B7</accession>
<dbReference type="EMBL" id="QSFO01000001">
    <property type="protein sequence ID" value="RHA57389.1"/>
    <property type="molecule type" value="Genomic_DNA"/>
</dbReference>
<sequence>MVKGGKDVVGLWRMWKLRNVLWMGLGGDVENGRMWCPSELVAIIQAFTCLPHTDNFQRSMR</sequence>
<evidence type="ECO:0000313" key="2">
    <source>
        <dbReference type="Proteomes" id="UP000284598"/>
    </source>
</evidence>
<organism evidence="1 2">
    <name type="scientific">Eubacterium ventriosum</name>
    <dbReference type="NCBI Taxonomy" id="39496"/>
    <lineage>
        <taxon>Bacteria</taxon>
        <taxon>Bacillati</taxon>
        <taxon>Bacillota</taxon>
        <taxon>Clostridia</taxon>
        <taxon>Eubacteriales</taxon>
        <taxon>Eubacteriaceae</taxon>
        <taxon>Eubacterium</taxon>
    </lineage>
</organism>